<name>A0A974C8V3_XENLA</name>
<dbReference type="EMBL" id="CM004480">
    <property type="protein sequence ID" value="OCT68115.1"/>
    <property type="molecule type" value="Genomic_DNA"/>
</dbReference>
<organism evidence="1 2">
    <name type="scientific">Xenopus laevis</name>
    <name type="common">African clawed frog</name>
    <dbReference type="NCBI Taxonomy" id="8355"/>
    <lineage>
        <taxon>Eukaryota</taxon>
        <taxon>Metazoa</taxon>
        <taxon>Chordata</taxon>
        <taxon>Craniata</taxon>
        <taxon>Vertebrata</taxon>
        <taxon>Euteleostomi</taxon>
        <taxon>Amphibia</taxon>
        <taxon>Batrachia</taxon>
        <taxon>Anura</taxon>
        <taxon>Pipoidea</taxon>
        <taxon>Pipidae</taxon>
        <taxon>Xenopodinae</taxon>
        <taxon>Xenopus</taxon>
        <taxon>Xenopus</taxon>
    </lineage>
</organism>
<protein>
    <submittedName>
        <fullName evidence="1">Uncharacterized protein</fullName>
    </submittedName>
</protein>
<sequence>MIHRYKKRSPQFHKRRMGNQQYLSSSVLGKASNYGHCTIWAFYGTKFSSLLTQNSLFTVASRLLAHLGKGHRVQAYEASSIYKWSLFLTCLASKE</sequence>
<proteinExistence type="predicted"/>
<dbReference type="Proteomes" id="UP000694892">
    <property type="component" value="Chromosome 8L"/>
</dbReference>
<accession>A0A974C8V3</accession>
<dbReference type="AlphaFoldDB" id="A0A974C8V3"/>
<gene>
    <name evidence="1" type="ORF">XELAEV_18039411mg</name>
</gene>
<evidence type="ECO:0000313" key="1">
    <source>
        <dbReference type="EMBL" id="OCT68115.1"/>
    </source>
</evidence>
<reference evidence="2" key="1">
    <citation type="journal article" date="2016" name="Nature">
        <title>Genome evolution in the allotetraploid frog Xenopus laevis.</title>
        <authorList>
            <person name="Session A.M."/>
            <person name="Uno Y."/>
            <person name="Kwon T."/>
            <person name="Chapman J.A."/>
            <person name="Toyoda A."/>
            <person name="Takahashi S."/>
            <person name="Fukui A."/>
            <person name="Hikosaka A."/>
            <person name="Suzuki A."/>
            <person name="Kondo M."/>
            <person name="van Heeringen S.J."/>
            <person name="Quigley I."/>
            <person name="Heinz S."/>
            <person name="Ogino H."/>
            <person name="Ochi H."/>
            <person name="Hellsten U."/>
            <person name="Lyons J.B."/>
            <person name="Simakov O."/>
            <person name="Putnam N."/>
            <person name="Stites J."/>
            <person name="Kuroki Y."/>
            <person name="Tanaka T."/>
            <person name="Michiue T."/>
            <person name="Watanabe M."/>
            <person name="Bogdanovic O."/>
            <person name="Lister R."/>
            <person name="Georgiou G."/>
            <person name="Paranjpe S.S."/>
            <person name="van Kruijsbergen I."/>
            <person name="Shu S."/>
            <person name="Carlson J."/>
            <person name="Kinoshita T."/>
            <person name="Ohta Y."/>
            <person name="Mawaribuchi S."/>
            <person name="Jenkins J."/>
            <person name="Grimwood J."/>
            <person name="Schmutz J."/>
            <person name="Mitros T."/>
            <person name="Mozaffari S.V."/>
            <person name="Suzuki Y."/>
            <person name="Haramoto Y."/>
            <person name="Yamamoto T.S."/>
            <person name="Takagi C."/>
            <person name="Heald R."/>
            <person name="Miller K."/>
            <person name="Haudenschild C."/>
            <person name="Kitzman J."/>
            <person name="Nakayama T."/>
            <person name="Izutsu Y."/>
            <person name="Robert J."/>
            <person name="Fortriede J."/>
            <person name="Burns K."/>
            <person name="Lotay V."/>
            <person name="Karimi K."/>
            <person name="Yasuoka Y."/>
            <person name="Dichmann D.S."/>
            <person name="Flajnik M.F."/>
            <person name="Houston D.W."/>
            <person name="Shendure J."/>
            <person name="DuPasquier L."/>
            <person name="Vize P.D."/>
            <person name="Zorn A.M."/>
            <person name="Ito M."/>
            <person name="Marcotte E.M."/>
            <person name="Wallingford J.B."/>
            <person name="Ito Y."/>
            <person name="Asashima M."/>
            <person name="Ueno N."/>
            <person name="Matsuda Y."/>
            <person name="Veenstra G.J."/>
            <person name="Fujiyama A."/>
            <person name="Harland R.M."/>
            <person name="Taira M."/>
            <person name="Rokhsar D.S."/>
        </authorList>
    </citation>
    <scope>NUCLEOTIDE SEQUENCE [LARGE SCALE GENOMIC DNA]</scope>
    <source>
        <strain evidence="2">J</strain>
    </source>
</reference>
<evidence type="ECO:0000313" key="2">
    <source>
        <dbReference type="Proteomes" id="UP000694892"/>
    </source>
</evidence>